<dbReference type="EMBL" id="JBHRRZ010000008">
    <property type="protein sequence ID" value="MFC2947585.1"/>
    <property type="molecule type" value="Genomic_DNA"/>
</dbReference>
<feature type="transmembrane region" description="Helical" evidence="8">
    <location>
        <begin position="30"/>
        <end position="49"/>
    </location>
</feature>
<dbReference type="CDD" id="cd01127">
    <property type="entry name" value="TrwB_TraG_TraD_VirD4"/>
    <property type="match status" value="1"/>
</dbReference>
<evidence type="ECO:0000256" key="2">
    <source>
        <dbReference type="ARBA" id="ARBA00008806"/>
    </source>
</evidence>
<sequence>MLMTITLIGFTLAVTGGFLLFQEAVIPSPLFPLGAAGTLLAYYLMHKWSGKVTISPAVKRLVGLTITLFVVISLGAMVFQIWQWEQMVTREFMMKVTLLLFGTLGIYLNVLFMRAESAYRKKRGNQRITEQPQEGHMEYKKDLKQSKSKNSEEIVTVLGNSLEHSDTPIVWKGKDMFTHMLVVGATRSGKTASVLEPMIYQLLLQKKQGKKLGLSVVEPKGEFAEKVKEFCDEMDIPYIYIDPTSPDTHKFNPMEGNVEDVVEGTVIVLRGLFGKQDAFFANVQELAARNVTRLLKELKGDEVDLMEVLETLRDLKLLEQRTNELRMRDGETDLVHSIENELLGSMAEKYKQFVIGLRAQLENITSNELLKNIMCGKSDLEVDEHFANDGVLIVNTALGTLKKAGDAFGQFLIMHLQNGTFRRPGTEDMRTPHFMFIDEYKRYINPQVEIFLSLAASYKVSGILASQSLGQLEVEAGDISPRAMKQAIMTNCRNKLCFNGIGFRDAQEFADEFGKDKIVMRQSTYKHRIFLPNLFPDSYRDTESEEYRFDPTDIMDNLPKYSFVHKIMYEAAMQKPSLARANLVPADWKEKREWEDNRLRVRLHNGMKKAGAETMAQLKRISNAGRSMQQPHTVQPASHVSMKRVGNWEDLQRPTETKHISNRTEEESPSAPIQHEPPTVAVQEETQDEPIDDIGSEPEPSSPVVASIDYPPEQEENADPVYEEPKQEEEPNQKQKKPETVKPKASSDGFWD</sequence>
<evidence type="ECO:0000256" key="3">
    <source>
        <dbReference type="ARBA" id="ARBA00022475"/>
    </source>
</evidence>
<comment type="caution">
    <text evidence="9">The sequence shown here is derived from an EMBL/GenBank/DDBJ whole genome shotgun (WGS) entry which is preliminary data.</text>
</comment>
<organism evidence="9 10">
    <name type="scientific">Virgibacillus sediminis</name>
    <dbReference type="NCBI Taxonomy" id="202260"/>
    <lineage>
        <taxon>Bacteria</taxon>
        <taxon>Bacillati</taxon>
        <taxon>Bacillota</taxon>
        <taxon>Bacilli</taxon>
        <taxon>Bacillales</taxon>
        <taxon>Bacillaceae</taxon>
        <taxon>Virgibacillus</taxon>
    </lineage>
</organism>
<comment type="subcellular location">
    <subcellularLocation>
        <location evidence="1">Cell membrane</location>
        <topology evidence="1">Multi-pass membrane protein</topology>
    </subcellularLocation>
</comment>
<gene>
    <name evidence="9" type="ORF">ACFODW_04365</name>
</gene>
<keyword evidence="3" id="KW-1003">Cell membrane</keyword>
<dbReference type="InterPro" id="IPR027417">
    <property type="entry name" value="P-loop_NTPase"/>
</dbReference>
<feature type="compositionally biased region" description="Acidic residues" evidence="7">
    <location>
        <begin position="712"/>
        <end position="722"/>
    </location>
</feature>
<feature type="region of interest" description="Disordered" evidence="7">
    <location>
        <begin position="625"/>
        <end position="752"/>
    </location>
</feature>
<evidence type="ECO:0000256" key="5">
    <source>
        <dbReference type="ARBA" id="ARBA00022989"/>
    </source>
</evidence>
<dbReference type="SUPFAM" id="SSF52540">
    <property type="entry name" value="P-loop containing nucleoside triphosphate hydrolases"/>
    <property type="match status" value="1"/>
</dbReference>
<feature type="compositionally biased region" description="Acidic residues" evidence="7">
    <location>
        <begin position="685"/>
        <end position="696"/>
    </location>
</feature>
<keyword evidence="10" id="KW-1185">Reference proteome</keyword>
<evidence type="ECO:0000313" key="10">
    <source>
        <dbReference type="Proteomes" id="UP001595387"/>
    </source>
</evidence>
<feature type="transmembrane region" description="Helical" evidence="8">
    <location>
        <begin position="61"/>
        <end position="82"/>
    </location>
</feature>
<feature type="region of interest" description="Disordered" evidence="7">
    <location>
        <begin position="123"/>
        <end position="150"/>
    </location>
</feature>
<evidence type="ECO:0000313" key="9">
    <source>
        <dbReference type="EMBL" id="MFC2947585.1"/>
    </source>
</evidence>
<keyword evidence="4 8" id="KW-0812">Transmembrane</keyword>
<dbReference type="Proteomes" id="UP001595387">
    <property type="component" value="Unassembled WGS sequence"/>
</dbReference>
<protein>
    <submittedName>
        <fullName evidence="9">Type IV secretory system conjugative DNA transfer family protein</fullName>
    </submittedName>
</protein>
<feature type="compositionally biased region" description="Basic and acidic residues" evidence="7">
    <location>
        <begin position="133"/>
        <end position="150"/>
    </location>
</feature>
<keyword evidence="6 8" id="KW-0472">Membrane</keyword>
<feature type="transmembrane region" description="Helical" evidence="8">
    <location>
        <begin position="94"/>
        <end position="113"/>
    </location>
</feature>
<evidence type="ECO:0000256" key="4">
    <source>
        <dbReference type="ARBA" id="ARBA00022692"/>
    </source>
</evidence>
<dbReference type="Pfam" id="PF02534">
    <property type="entry name" value="T4SS-DNA_transf"/>
    <property type="match status" value="1"/>
</dbReference>
<feature type="compositionally biased region" description="Basic and acidic residues" evidence="7">
    <location>
        <begin position="723"/>
        <end position="742"/>
    </location>
</feature>
<dbReference type="RefSeq" id="WP_390303514.1">
    <property type="nucleotide sequence ID" value="NZ_JBHRRZ010000008.1"/>
</dbReference>
<feature type="compositionally biased region" description="Basic and acidic residues" evidence="7">
    <location>
        <begin position="646"/>
        <end position="666"/>
    </location>
</feature>
<evidence type="ECO:0000256" key="8">
    <source>
        <dbReference type="SAM" id="Phobius"/>
    </source>
</evidence>
<evidence type="ECO:0000256" key="1">
    <source>
        <dbReference type="ARBA" id="ARBA00004651"/>
    </source>
</evidence>
<comment type="similarity">
    <text evidence="2">Belongs to the VirD4/TraG family.</text>
</comment>
<dbReference type="PANTHER" id="PTHR37937">
    <property type="entry name" value="CONJUGATIVE TRANSFER: DNA TRANSPORT"/>
    <property type="match status" value="1"/>
</dbReference>
<evidence type="ECO:0000256" key="6">
    <source>
        <dbReference type="ARBA" id="ARBA00023136"/>
    </source>
</evidence>
<dbReference type="InterPro" id="IPR003688">
    <property type="entry name" value="TraG/VirD4"/>
</dbReference>
<name>A0ABV7A449_9BACI</name>
<reference evidence="10" key="1">
    <citation type="journal article" date="2019" name="Int. J. Syst. Evol. Microbiol.">
        <title>The Global Catalogue of Microorganisms (GCM) 10K type strain sequencing project: providing services to taxonomists for standard genome sequencing and annotation.</title>
        <authorList>
            <consortium name="The Broad Institute Genomics Platform"/>
            <consortium name="The Broad Institute Genome Sequencing Center for Infectious Disease"/>
            <person name="Wu L."/>
            <person name="Ma J."/>
        </authorList>
    </citation>
    <scope>NUCLEOTIDE SEQUENCE [LARGE SCALE GENOMIC DNA]</scope>
    <source>
        <strain evidence="10">KCTC 13193</strain>
    </source>
</reference>
<evidence type="ECO:0000256" key="7">
    <source>
        <dbReference type="SAM" id="MobiDB-lite"/>
    </source>
</evidence>
<keyword evidence="5 8" id="KW-1133">Transmembrane helix</keyword>
<feature type="compositionally biased region" description="Polar residues" evidence="7">
    <location>
        <begin position="625"/>
        <end position="638"/>
    </location>
</feature>
<accession>A0ABV7A449</accession>
<dbReference type="PANTHER" id="PTHR37937:SF1">
    <property type="entry name" value="CONJUGATIVE TRANSFER: DNA TRANSPORT"/>
    <property type="match status" value="1"/>
</dbReference>
<dbReference type="Gene3D" id="3.40.50.300">
    <property type="entry name" value="P-loop containing nucleotide triphosphate hydrolases"/>
    <property type="match status" value="2"/>
</dbReference>
<proteinExistence type="inferred from homology"/>
<dbReference type="InterPro" id="IPR051539">
    <property type="entry name" value="T4SS-coupling_protein"/>
</dbReference>